<feature type="compositionally biased region" description="Low complexity" evidence="1">
    <location>
        <begin position="59"/>
        <end position="78"/>
    </location>
</feature>
<feature type="region of interest" description="Disordered" evidence="1">
    <location>
        <begin position="52"/>
        <end position="78"/>
    </location>
</feature>
<protein>
    <submittedName>
        <fullName evidence="2">Uncharacterized protein</fullName>
    </submittedName>
</protein>
<accession>A0ABN7JFA8</accession>
<gene>
    <name evidence="2" type="ORF">JKIAZH3_G4755</name>
</gene>
<organism evidence="2 3">
    <name type="scientific">Tilletia caries</name>
    <name type="common">wheat bunt fungus</name>
    <dbReference type="NCBI Taxonomy" id="13290"/>
    <lineage>
        <taxon>Eukaryota</taxon>
        <taxon>Fungi</taxon>
        <taxon>Dikarya</taxon>
        <taxon>Basidiomycota</taxon>
        <taxon>Ustilaginomycotina</taxon>
        <taxon>Exobasidiomycetes</taxon>
        <taxon>Tilletiales</taxon>
        <taxon>Tilletiaceae</taxon>
        <taxon>Tilletia</taxon>
    </lineage>
</organism>
<evidence type="ECO:0000256" key="1">
    <source>
        <dbReference type="SAM" id="MobiDB-lite"/>
    </source>
</evidence>
<comment type="caution">
    <text evidence="2">The sequence shown here is derived from an EMBL/GenBank/DDBJ whole genome shotgun (WGS) entry which is preliminary data.</text>
</comment>
<dbReference type="Proteomes" id="UP000836402">
    <property type="component" value="Unassembled WGS sequence"/>
</dbReference>
<proteinExistence type="predicted"/>
<keyword evidence="3" id="KW-1185">Reference proteome</keyword>
<name>A0ABN7JFA8_9BASI</name>
<sequence>MQHSTTSSIKNPGSSAHYPSVLLHVFPGRLGASCHPSSHIYADQLAASAAAPMVIDRQSPPSSVHPSASSSPSTLPLR</sequence>
<dbReference type="EMBL" id="CAJHJG010006895">
    <property type="protein sequence ID" value="CAD6960463.1"/>
    <property type="molecule type" value="Genomic_DNA"/>
</dbReference>
<evidence type="ECO:0000313" key="3">
    <source>
        <dbReference type="Proteomes" id="UP000836402"/>
    </source>
</evidence>
<evidence type="ECO:0000313" key="2">
    <source>
        <dbReference type="EMBL" id="CAD6960463.1"/>
    </source>
</evidence>
<reference evidence="2" key="1">
    <citation type="submission" date="2020-10" db="EMBL/GenBank/DDBJ databases">
        <authorList>
            <person name="Sedaghatjoo S."/>
        </authorList>
    </citation>
    <scope>NUCLEOTIDE SEQUENCE</scope>
    <source>
        <strain evidence="2">AZH3</strain>
    </source>
</reference>